<keyword evidence="2" id="KW-0067">ATP-binding</keyword>
<evidence type="ECO:0000313" key="5">
    <source>
        <dbReference type="EMBL" id="GEA89339.1"/>
    </source>
</evidence>
<reference evidence="5" key="1">
    <citation type="submission" date="2019-06" db="EMBL/GenBank/DDBJ databases">
        <title>Whole genome shotgun sequence of Cellulomonas cellasea NBRC 3753.</title>
        <authorList>
            <person name="Hosoyama A."/>
            <person name="Uohara A."/>
            <person name="Ohji S."/>
            <person name="Ichikawa N."/>
        </authorList>
    </citation>
    <scope>NUCLEOTIDE SEQUENCE [LARGE SCALE GENOMIC DNA]</scope>
    <source>
        <strain evidence="5">NBRC 3753</strain>
    </source>
</reference>
<feature type="region of interest" description="Disordered" evidence="3">
    <location>
        <begin position="948"/>
        <end position="998"/>
    </location>
</feature>
<feature type="region of interest" description="Disordered" evidence="3">
    <location>
        <begin position="1"/>
        <end position="33"/>
    </location>
</feature>
<dbReference type="AlphaFoldDB" id="A0A4Y3KY53"/>
<dbReference type="InterPro" id="IPR041664">
    <property type="entry name" value="AAA_16"/>
</dbReference>
<gene>
    <name evidence="5" type="ORF">CCE01nite_32880</name>
</gene>
<keyword evidence="1" id="KW-0547">Nucleotide-binding</keyword>
<evidence type="ECO:0000259" key="4">
    <source>
        <dbReference type="Pfam" id="PF13191"/>
    </source>
</evidence>
<dbReference type="GO" id="GO:0004016">
    <property type="term" value="F:adenylate cyclase activity"/>
    <property type="evidence" value="ECO:0007669"/>
    <property type="project" value="TreeGrafter"/>
</dbReference>
<organism evidence="5 6">
    <name type="scientific">Cellulomonas cellasea</name>
    <dbReference type="NCBI Taxonomy" id="43670"/>
    <lineage>
        <taxon>Bacteria</taxon>
        <taxon>Bacillati</taxon>
        <taxon>Actinomycetota</taxon>
        <taxon>Actinomycetes</taxon>
        <taxon>Micrococcales</taxon>
        <taxon>Cellulomonadaceae</taxon>
        <taxon>Cellulomonas</taxon>
    </lineage>
</organism>
<dbReference type="PANTHER" id="PTHR16305:SF35">
    <property type="entry name" value="TRANSCRIPTIONAL ACTIVATOR DOMAIN"/>
    <property type="match status" value="1"/>
</dbReference>
<feature type="compositionally biased region" description="Low complexity" evidence="3">
    <location>
        <begin position="22"/>
        <end position="33"/>
    </location>
</feature>
<dbReference type="EMBL" id="BJLR01000030">
    <property type="protein sequence ID" value="GEA89339.1"/>
    <property type="molecule type" value="Genomic_DNA"/>
</dbReference>
<dbReference type="Pfam" id="PF13191">
    <property type="entry name" value="AAA_16"/>
    <property type="match status" value="1"/>
</dbReference>
<dbReference type="PANTHER" id="PTHR16305">
    <property type="entry name" value="TESTICULAR SOLUBLE ADENYLYL CYCLASE"/>
    <property type="match status" value="1"/>
</dbReference>
<evidence type="ECO:0000256" key="1">
    <source>
        <dbReference type="ARBA" id="ARBA00022741"/>
    </source>
</evidence>
<evidence type="ECO:0000256" key="3">
    <source>
        <dbReference type="SAM" id="MobiDB-lite"/>
    </source>
</evidence>
<dbReference type="InterPro" id="IPR027417">
    <property type="entry name" value="P-loop_NTPase"/>
</dbReference>
<dbReference type="Proteomes" id="UP000317046">
    <property type="component" value="Unassembled WGS sequence"/>
</dbReference>
<proteinExistence type="predicted"/>
<protein>
    <recommendedName>
        <fullName evidence="4">Orc1-like AAA ATPase domain-containing protein</fullName>
    </recommendedName>
</protein>
<keyword evidence="6" id="KW-1185">Reference proteome</keyword>
<feature type="compositionally biased region" description="Gly residues" evidence="3">
    <location>
        <begin position="917"/>
        <end position="927"/>
    </location>
</feature>
<feature type="domain" description="Orc1-like AAA ATPase" evidence="4">
    <location>
        <begin position="35"/>
        <end position="175"/>
    </location>
</feature>
<sequence>MASLSTVLVRGPQHRDPPGPVPTGSASTATPATAVVGREVERRRMDAFADRVRTRPGRLVLVGEAGIGKTTLWAYGVERCRAAGARVLVTQPTEDDRDSPGQGLLDLFDRHTETSALGADLPLVERSRWVLRELRALAAVGPVVLAVDDLPWLDDVTARTLRFAVRRLADEPVALLGTARTWDADNRIGPSLDRDVDLLDVVALPALTLRRIVAGAAPTLSTAAVAEVADLAHGNPFFALELARARRLGTRPAGEGSPLAALRRRLAGLPPDTLHLVRLLAVAGPSPLRVLAAASGPVRLDDVLRPALEADVVTVEHDFVLRFTHALVATAVLSGMHALDTQRLHAALADAVTDPDARAVHRARASDAVDAVVAAEVEAAALRLARRGAPRLAADLLGHAARLTPPDDVAASVRRTLARMMQCAAAGDLPTALTLADALLDDLEPGPLRAEVVTCRVVLDFTGAEAFLRAALDEVPDDGTSAHACLRVRLRGLLGWLLAIHLGRVDEGLTHARAALEAGRAHGDAVLVAQAASAVSTASLLLGRRQPDLVEEAAAGGPEVVRSQLALWPQVLRGREQLWDGHLVQARTAFDETYRRAVGNGAEFQRPYRLADLAQALLAAGDLDAAARAVAEGEEAARDSRDERALCWLAYPGGLVAGLRGDVAPALAHADRLDARAARTGERPRHAMAAHLRGVVAAAGRDWDTALGELEAGLAVLDSLGYAHPGAVPVLPQAIQVASLAHRTDRVGHLRERLRAQSAGLGSPWADAQLLAADGQLMLLRDEPAAALDALTRSHAALDRLGYRLDAARTGCFVVAAALRAGRRRAAREVGERVLAAFVDMGVCGWDGVARELLGRVRGGGRRRADPDRGGDRVPRDRGAAQPRDRLADVRQRVHRRGAPHSHLPQARAPEPCGAVGARGGTGGAVGARGRTGRAVGDLAAVAGGPCRAGPSVPTRPSCVGARMTPHRPPRARRPRRHRKPAGTGVTGSVRAAEPGDGLGHLPLRVRAGQPREVVREVDLRGVLVVVRQQVLADPDRGDAVVARVRHACLHGRAPITGRRC</sequence>
<evidence type="ECO:0000256" key="2">
    <source>
        <dbReference type="ARBA" id="ARBA00022840"/>
    </source>
</evidence>
<feature type="region of interest" description="Disordered" evidence="3">
    <location>
        <begin position="859"/>
        <end position="930"/>
    </location>
</feature>
<feature type="compositionally biased region" description="Basic residues" evidence="3">
    <location>
        <begin position="965"/>
        <end position="981"/>
    </location>
</feature>
<dbReference type="GO" id="GO:0005737">
    <property type="term" value="C:cytoplasm"/>
    <property type="evidence" value="ECO:0007669"/>
    <property type="project" value="TreeGrafter"/>
</dbReference>
<dbReference type="SUPFAM" id="SSF52540">
    <property type="entry name" value="P-loop containing nucleoside triphosphate hydrolases"/>
    <property type="match status" value="1"/>
</dbReference>
<accession>A0A4Y3KY53</accession>
<comment type="caution">
    <text evidence="5">The sequence shown here is derived from an EMBL/GenBank/DDBJ whole genome shotgun (WGS) entry which is preliminary data.</text>
</comment>
<name>A0A4Y3KY53_9CELL</name>
<feature type="compositionally biased region" description="Basic and acidic residues" evidence="3">
    <location>
        <begin position="863"/>
        <end position="892"/>
    </location>
</feature>
<dbReference type="GO" id="GO:0005524">
    <property type="term" value="F:ATP binding"/>
    <property type="evidence" value="ECO:0007669"/>
    <property type="project" value="UniProtKB-KW"/>
</dbReference>
<evidence type="ECO:0000313" key="6">
    <source>
        <dbReference type="Proteomes" id="UP000317046"/>
    </source>
</evidence>